<proteinExistence type="predicted"/>
<reference evidence="2 3" key="1">
    <citation type="submission" date="2014-04" db="EMBL/GenBank/DDBJ databases">
        <authorList>
            <consortium name="DOE Joint Genome Institute"/>
            <person name="Kuo A."/>
            <person name="Tarkka M."/>
            <person name="Buscot F."/>
            <person name="Kohler A."/>
            <person name="Nagy L.G."/>
            <person name="Floudas D."/>
            <person name="Copeland A."/>
            <person name="Barry K.W."/>
            <person name="Cichocki N."/>
            <person name="Veneault-Fourrey C."/>
            <person name="LaButti K."/>
            <person name="Lindquist E.A."/>
            <person name="Lipzen A."/>
            <person name="Lundell T."/>
            <person name="Morin E."/>
            <person name="Murat C."/>
            <person name="Sun H."/>
            <person name="Tunlid A."/>
            <person name="Henrissat B."/>
            <person name="Grigoriev I.V."/>
            <person name="Hibbett D.S."/>
            <person name="Martin F."/>
            <person name="Nordberg H.P."/>
            <person name="Cantor M.N."/>
            <person name="Hua S.X."/>
        </authorList>
    </citation>
    <scope>NUCLEOTIDE SEQUENCE [LARGE SCALE GENOMIC DNA]</scope>
    <source>
        <strain evidence="2 3">F 1598</strain>
    </source>
</reference>
<dbReference type="AlphaFoldDB" id="A0A0C3EWT9"/>
<evidence type="ECO:0000313" key="3">
    <source>
        <dbReference type="Proteomes" id="UP000054166"/>
    </source>
</evidence>
<accession>A0A0C3EWT9</accession>
<feature type="compositionally biased region" description="Basic residues" evidence="1">
    <location>
        <begin position="506"/>
        <end position="516"/>
    </location>
</feature>
<name>A0A0C3EWT9_PILCF</name>
<dbReference type="HOGENOM" id="CLU_463885_0_0_1"/>
<protein>
    <submittedName>
        <fullName evidence="2">Uncharacterized protein</fullName>
    </submittedName>
</protein>
<sequence length="588" mass="65697">MGKRSYKRMKKGDRESRKLWAEGCREGILAPHVEPYADALARSCVTERDYIRWVQNEYHQLIPWELPDDEEPPLPLPEYDPKVIMMAEELTVEESEHKSKVVARKNKAIRRWLKYRVRKLNKRFTPTMDLEKNPYSALLAKLSGRYTEDIAPTVEEEWKTKQAAGVSSKEKNDAGFRAAVVRKVYSDLPIEEQKRYEKLVKDDKEAAVAAYKKALEEGFSKTPEKRQLCLDKLAEFMTPILKGVKDMTGFNWILVGGGPSPALNGEISTVHLNMGYNVSHTPLFWRQWDEERFDTQVIQFLREWLETCFTKEEKEAASLHLSNLDDAQYTIDPTGHVSEDNDGSDASDSGSSDSDSDSGSDANSDLPSSNEDTDTDSVESNRNSRTKAKKQNRAAKWTSSKKRKRSEGIDQPELPLPSKKKSKKSSKPMPAATTASALSRSHLAAPSAISATSRISEYERSRDINIERNHLMLAAIEEKQRQEMVNKGLDPVAMEIPGAKVTKKLVAKGGGKKKAAKVVVDQSMHRRSLRHQNKGGDGEGGSGAGVVLGVDGDVDMQNGERFCPPEGEGEDAGNGDINMQDGDESHSR</sequence>
<evidence type="ECO:0000313" key="2">
    <source>
        <dbReference type="EMBL" id="KIM76985.1"/>
    </source>
</evidence>
<dbReference type="STRING" id="765440.A0A0C3EWT9"/>
<keyword evidence="3" id="KW-1185">Reference proteome</keyword>
<dbReference type="OrthoDB" id="3033067at2759"/>
<evidence type="ECO:0000256" key="1">
    <source>
        <dbReference type="SAM" id="MobiDB-lite"/>
    </source>
</evidence>
<feature type="region of interest" description="Disordered" evidence="1">
    <location>
        <begin position="506"/>
        <end position="588"/>
    </location>
</feature>
<dbReference type="InParanoid" id="A0A0C3EWT9"/>
<feature type="compositionally biased region" description="Low complexity" evidence="1">
    <location>
        <begin position="346"/>
        <end position="365"/>
    </location>
</feature>
<organism evidence="2 3">
    <name type="scientific">Piloderma croceum (strain F 1598)</name>
    <dbReference type="NCBI Taxonomy" id="765440"/>
    <lineage>
        <taxon>Eukaryota</taxon>
        <taxon>Fungi</taxon>
        <taxon>Dikarya</taxon>
        <taxon>Basidiomycota</taxon>
        <taxon>Agaricomycotina</taxon>
        <taxon>Agaricomycetes</taxon>
        <taxon>Agaricomycetidae</taxon>
        <taxon>Atheliales</taxon>
        <taxon>Atheliaceae</taxon>
        <taxon>Piloderma</taxon>
    </lineage>
</organism>
<reference evidence="3" key="2">
    <citation type="submission" date="2015-01" db="EMBL/GenBank/DDBJ databases">
        <title>Evolutionary Origins and Diversification of the Mycorrhizal Mutualists.</title>
        <authorList>
            <consortium name="DOE Joint Genome Institute"/>
            <consortium name="Mycorrhizal Genomics Consortium"/>
            <person name="Kohler A."/>
            <person name="Kuo A."/>
            <person name="Nagy L.G."/>
            <person name="Floudas D."/>
            <person name="Copeland A."/>
            <person name="Barry K.W."/>
            <person name="Cichocki N."/>
            <person name="Veneault-Fourrey C."/>
            <person name="LaButti K."/>
            <person name="Lindquist E.A."/>
            <person name="Lipzen A."/>
            <person name="Lundell T."/>
            <person name="Morin E."/>
            <person name="Murat C."/>
            <person name="Riley R."/>
            <person name="Ohm R."/>
            <person name="Sun H."/>
            <person name="Tunlid A."/>
            <person name="Henrissat B."/>
            <person name="Grigoriev I.V."/>
            <person name="Hibbett D.S."/>
            <person name="Martin F."/>
        </authorList>
    </citation>
    <scope>NUCLEOTIDE SEQUENCE [LARGE SCALE GENOMIC DNA]</scope>
    <source>
        <strain evidence="3">F 1598</strain>
    </source>
</reference>
<feature type="compositionally biased region" description="Basic residues" evidence="1">
    <location>
        <begin position="384"/>
        <end position="405"/>
    </location>
</feature>
<gene>
    <name evidence="2" type="ORF">PILCRDRAFT_12349</name>
</gene>
<feature type="region of interest" description="Disordered" evidence="1">
    <location>
        <begin position="330"/>
        <end position="456"/>
    </location>
</feature>
<dbReference type="EMBL" id="KN833029">
    <property type="protein sequence ID" value="KIM76985.1"/>
    <property type="molecule type" value="Genomic_DNA"/>
</dbReference>
<dbReference type="Proteomes" id="UP000054166">
    <property type="component" value="Unassembled WGS sequence"/>
</dbReference>